<dbReference type="RefSeq" id="WP_171242049.1">
    <property type="nucleotide sequence ID" value="NZ_JABEPQ010000001.1"/>
</dbReference>
<comment type="caution">
    <text evidence="1">The sequence shown here is derived from an EMBL/GenBank/DDBJ whole genome shotgun (WGS) entry which is preliminary data.</text>
</comment>
<dbReference type="Gene3D" id="2.30.110.10">
    <property type="entry name" value="Electron Transport, Fmn-binding Protein, Chain A"/>
    <property type="match status" value="1"/>
</dbReference>
<dbReference type="NCBIfam" id="TIGR00026">
    <property type="entry name" value="hi_GC_TIGR00026"/>
    <property type="match status" value="1"/>
</dbReference>
<protein>
    <submittedName>
        <fullName evidence="1">Nitroreductase family deazaflavin-dependent oxidoreductase</fullName>
    </submittedName>
</protein>
<evidence type="ECO:0000313" key="1">
    <source>
        <dbReference type="EMBL" id="NNM44961.1"/>
    </source>
</evidence>
<sequence>MPIPQAVTRFNKAVGNKVLIHLAGHGPFVELEHVGRKSGKVYRIPLNAFRSGDTVTLALTYGPKVDWYRNVVAAGGCRMRMGREILTLGAPRTVTPEQGMARMPAFAKVILPRAGVTDFVELPVLSARPVAG</sequence>
<dbReference type="Pfam" id="PF04075">
    <property type="entry name" value="F420H2_quin_red"/>
    <property type="match status" value="1"/>
</dbReference>
<dbReference type="Proteomes" id="UP000588586">
    <property type="component" value="Unassembled WGS sequence"/>
</dbReference>
<dbReference type="InterPro" id="IPR012349">
    <property type="entry name" value="Split_barrel_FMN-bd"/>
</dbReference>
<accession>A0A849HFF8</accession>
<proteinExistence type="predicted"/>
<gene>
    <name evidence="1" type="ORF">HJG52_02945</name>
</gene>
<dbReference type="GO" id="GO:0016491">
    <property type="term" value="F:oxidoreductase activity"/>
    <property type="evidence" value="ECO:0007669"/>
    <property type="project" value="InterPro"/>
</dbReference>
<dbReference type="InterPro" id="IPR004378">
    <property type="entry name" value="F420H2_quin_Rdtase"/>
</dbReference>
<dbReference type="EMBL" id="JABEPQ010000001">
    <property type="protein sequence ID" value="NNM44961.1"/>
    <property type="molecule type" value="Genomic_DNA"/>
</dbReference>
<name>A0A849HFF8_9MICO</name>
<dbReference type="AlphaFoldDB" id="A0A849HFF8"/>
<organism evidence="1 2">
    <name type="scientific">Knoellia koreensis</name>
    <dbReference type="NCBI Taxonomy" id="2730921"/>
    <lineage>
        <taxon>Bacteria</taxon>
        <taxon>Bacillati</taxon>
        <taxon>Actinomycetota</taxon>
        <taxon>Actinomycetes</taxon>
        <taxon>Micrococcales</taxon>
        <taxon>Intrasporangiaceae</taxon>
        <taxon>Knoellia</taxon>
    </lineage>
</organism>
<keyword evidence="2" id="KW-1185">Reference proteome</keyword>
<reference evidence="1 2" key="1">
    <citation type="submission" date="2020-04" db="EMBL/GenBank/DDBJ databases">
        <title>Knoellia sp. isolate from air conditioner.</title>
        <authorList>
            <person name="Chea S."/>
            <person name="Kim D.-U."/>
        </authorList>
    </citation>
    <scope>NUCLEOTIDE SEQUENCE [LARGE SCALE GENOMIC DNA]</scope>
    <source>
        <strain evidence="1 2">DB2414S</strain>
    </source>
</reference>
<evidence type="ECO:0000313" key="2">
    <source>
        <dbReference type="Proteomes" id="UP000588586"/>
    </source>
</evidence>